<reference evidence="2" key="1">
    <citation type="submission" date="2020-09" db="EMBL/GenBank/DDBJ databases">
        <title>Emerging polyconal dissemination of OXA-244-producing E. coli in France.</title>
        <authorList>
            <person name="Emeraud C."/>
            <person name="Girlich D."/>
            <person name="Bonnin R.A."/>
            <person name="Jousset A.B."/>
            <person name="Naas T."/>
            <person name="Dortet L."/>
        </authorList>
    </citation>
    <scope>NUCLEOTIDE SEQUENCE</scope>
    <source>
        <strain evidence="2">225E3</strain>
    </source>
</reference>
<dbReference type="Pfam" id="PF07759">
    <property type="entry name" value="DUF1615"/>
    <property type="match status" value="1"/>
</dbReference>
<dbReference type="EMBL" id="JACZOI010000840">
    <property type="protein sequence ID" value="MBE0981411.1"/>
    <property type="molecule type" value="Genomic_DNA"/>
</dbReference>
<dbReference type="AlphaFoldDB" id="A0AAP1WES5"/>
<sequence>MKAVRQGRGVTGLLMLLALAGCSSRSAEPPPPNPDEVRAKIVRLMPATVRDRQGWASDIYAAFSAQQIYPSDENLCAVLAVTEQESTYQVDPPVAGLGRIATREVERRAGKLHVPAFLVSSALNI</sequence>
<dbReference type="RefSeq" id="WP_192525633.1">
    <property type="nucleotide sequence ID" value="NZ_JACZOI010000840.1"/>
</dbReference>
<evidence type="ECO:0000313" key="3">
    <source>
        <dbReference type="Proteomes" id="UP000640866"/>
    </source>
</evidence>
<gene>
    <name evidence="2" type="ORF">IH772_30575</name>
</gene>
<proteinExistence type="predicted"/>
<dbReference type="InterPro" id="IPR011673">
    <property type="entry name" value="DUF1615"/>
</dbReference>
<dbReference type="PROSITE" id="PS51257">
    <property type="entry name" value="PROKAR_LIPOPROTEIN"/>
    <property type="match status" value="1"/>
</dbReference>
<dbReference type="Proteomes" id="UP000640866">
    <property type="component" value="Unassembled WGS sequence"/>
</dbReference>
<accession>A0AAP1WES5</accession>
<feature type="signal peptide" evidence="1">
    <location>
        <begin position="1"/>
        <end position="27"/>
    </location>
</feature>
<keyword evidence="1" id="KW-0732">Signal</keyword>
<organism evidence="2 3">
    <name type="scientific">Escherichia coli</name>
    <dbReference type="NCBI Taxonomy" id="562"/>
    <lineage>
        <taxon>Bacteria</taxon>
        <taxon>Pseudomonadati</taxon>
        <taxon>Pseudomonadota</taxon>
        <taxon>Gammaproteobacteria</taxon>
        <taxon>Enterobacterales</taxon>
        <taxon>Enterobacteriaceae</taxon>
        <taxon>Escherichia</taxon>
    </lineage>
</organism>
<name>A0AAP1WES5_ECOLX</name>
<protein>
    <submittedName>
        <fullName evidence="2">DUF1615 family protein</fullName>
    </submittedName>
</protein>
<comment type="caution">
    <text evidence="2">The sequence shown here is derived from an EMBL/GenBank/DDBJ whole genome shotgun (WGS) entry which is preliminary data.</text>
</comment>
<feature type="non-terminal residue" evidence="2">
    <location>
        <position position="125"/>
    </location>
</feature>
<feature type="chain" id="PRO_5042945787" evidence="1">
    <location>
        <begin position="28"/>
        <end position="125"/>
    </location>
</feature>
<evidence type="ECO:0000313" key="2">
    <source>
        <dbReference type="EMBL" id="MBE0981411.1"/>
    </source>
</evidence>
<evidence type="ECO:0000256" key="1">
    <source>
        <dbReference type="SAM" id="SignalP"/>
    </source>
</evidence>